<organism evidence="5 6">
    <name type="scientific">Clostridium porci</name>
    <dbReference type="NCBI Taxonomy" id="2605778"/>
    <lineage>
        <taxon>Bacteria</taxon>
        <taxon>Bacillati</taxon>
        <taxon>Bacillota</taxon>
        <taxon>Clostridia</taxon>
        <taxon>Eubacteriales</taxon>
        <taxon>Clostridiaceae</taxon>
        <taxon>Clostridium</taxon>
    </lineage>
</organism>
<dbReference type="InterPro" id="IPR014710">
    <property type="entry name" value="RmlC-like_jellyroll"/>
</dbReference>
<dbReference type="Gene3D" id="1.10.10.60">
    <property type="entry name" value="Homeodomain-like"/>
    <property type="match status" value="2"/>
</dbReference>
<dbReference type="Proteomes" id="UP000429958">
    <property type="component" value="Unassembled WGS sequence"/>
</dbReference>
<keyword evidence="1" id="KW-0805">Transcription regulation</keyword>
<dbReference type="EMBL" id="VUMD01000006">
    <property type="protein sequence ID" value="MSS36671.1"/>
    <property type="molecule type" value="Genomic_DNA"/>
</dbReference>
<name>A0A7X2TD80_9CLOT</name>
<dbReference type="InterPro" id="IPR003313">
    <property type="entry name" value="AraC-bd"/>
</dbReference>
<dbReference type="GO" id="GO:0043565">
    <property type="term" value="F:sequence-specific DNA binding"/>
    <property type="evidence" value="ECO:0007669"/>
    <property type="project" value="InterPro"/>
</dbReference>
<dbReference type="SUPFAM" id="SSF51215">
    <property type="entry name" value="Regulatory protein AraC"/>
    <property type="match status" value="1"/>
</dbReference>
<dbReference type="SUPFAM" id="SSF46689">
    <property type="entry name" value="Homeodomain-like"/>
    <property type="match status" value="2"/>
</dbReference>
<evidence type="ECO:0000259" key="4">
    <source>
        <dbReference type="PROSITE" id="PS01124"/>
    </source>
</evidence>
<dbReference type="PRINTS" id="PR00032">
    <property type="entry name" value="HTHARAC"/>
</dbReference>
<dbReference type="Pfam" id="PF02311">
    <property type="entry name" value="AraC_binding"/>
    <property type="match status" value="1"/>
</dbReference>
<dbReference type="AlphaFoldDB" id="A0A7X2TD80"/>
<evidence type="ECO:0000256" key="3">
    <source>
        <dbReference type="ARBA" id="ARBA00023163"/>
    </source>
</evidence>
<dbReference type="Gene3D" id="2.60.120.10">
    <property type="entry name" value="Jelly Rolls"/>
    <property type="match status" value="1"/>
</dbReference>
<keyword evidence="6" id="KW-1185">Reference proteome</keyword>
<sequence>MYELFDLNEAILFGESGRLLYVSPFKFERDWNGMRHSHDFTELFFCVGGKGSFSVRDQSISVEAGDFMIVNPTIEHGESSTASAPLEYVVLGFSHINVLFHDAASGYYKGSFRSQSSLIRPLLTALIQEVSGKPDSYQAASNSILTLLFILLIQQSHFQLEPSAPALQPDQPSDHKISWIRQYIDDNFTKTVNLDLLASKIGLTKYSIIRSFNRAYGISPINYLLERRFAEARFLLRTTDNTVRQIAESLGFGSANYFSQCFQKKEGITPTQYREQARRHPSDSV</sequence>
<evidence type="ECO:0000313" key="6">
    <source>
        <dbReference type="Proteomes" id="UP000429958"/>
    </source>
</evidence>
<keyword evidence="2" id="KW-0238">DNA-binding</keyword>
<dbReference type="InterPro" id="IPR037923">
    <property type="entry name" value="HTH-like"/>
</dbReference>
<dbReference type="InterPro" id="IPR018060">
    <property type="entry name" value="HTH_AraC"/>
</dbReference>
<protein>
    <submittedName>
        <fullName evidence="5">AraC family transcriptional regulator</fullName>
    </submittedName>
</protein>
<feature type="domain" description="HTH araC/xylS-type" evidence="4">
    <location>
        <begin position="178"/>
        <end position="276"/>
    </location>
</feature>
<dbReference type="RefSeq" id="WP_154472113.1">
    <property type="nucleotide sequence ID" value="NZ_DBEWUL010000200.1"/>
</dbReference>
<dbReference type="InterPro" id="IPR009057">
    <property type="entry name" value="Homeodomain-like_sf"/>
</dbReference>
<dbReference type="Pfam" id="PF12833">
    <property type="entry name" value="HTH_18"/>
    <property type="match status" value="1"/>
</dbReference>
<dbReference type="PANTHER" id="PTHR43280:SF2">
    <property type="entry name" value="HTH-TYPE TRANSCRIPTIONAL REGULATOR EXSA"/>
    <property type="match status" value="1"/>
</dbReference>
<accession>A0A7X2TD80</accession>
<keyword evidence="3" id="KW-0804">Transcription</keyword>
<evidence type="ECO:0000256" key="1">
    <source>
        <dbReference type="ARBA" id="ARBA00023015"/>
    </source>
</evidence>
<gene>
    <name evidence="5" type="ORF">FYJ39_08820</name>
</gene>
<dbReference type="PANTHER" id="PTHR43280">
    <property type="entry name" value="ARAC-FAMILY TRANSCRIPTIONAL REGULATOR"/>
    <property type="match status" value="1"/>
</dbReference>
<dbReference type="InterPro" id="IPR020449">
    <property type="entry name" value="Tscrpt_reg_AraC-type_HTH"/>
</dbReference>
<dbReference type="SMART" id="SM00342">
    <property type="entry name" value="HTH_ARAC"/>
    <property type="match status" value="1"/>
</dbReference>
<dbReference type="PROSITE" id="PS01124">
    <property type="entry name" value="HTH_ARAC_FAMILY_2"/>
    <property type="match status" value="1"/>
</dbReference>
<dbReference type="GO" id="GO:0003700">
    <property type="term" value="F:DNA-binding transcription factor activity"/>
    <property type="evidence" value="ECO:0007669"/>
    <property type="project" value="InterPro"/>
</dbReference>
<evidence type="ECO:0000256" key="2">
    <source>
        <dbReference type="ARBA" id="ARBA00023125"/>
    </source>
</evidence>
<evidence type="ECO:0000313" key="5">
    <source>
        <dbReference type="EMBL" id="MSS36671.1"/>
    </source>
</evidence>
<comment type="caution">
    <text evidence="5">The sequence shown here is derived from an EMBL/GenBank/DDBJ whole genome shotgun (WGS) entry which is preliminary data.</text>
</comment>
<reference evidence="5 6" key="1">
    <citation type="submission" date="2019-08" db="EMBL/GenBank/DDBJ databases">
        <title>In-depth cultivation of the pig gut microbiome towards novel bacterial diversity and tailored functional studies.</title>
        <authorList>
            <person name="Wylensek D."/>
            <person name="Hitch T.C.A."/>
            <person name="Clavel T."/>
        </authorList>
    </citation>
    <scope>NUCLEOTIDE SEQUENCE [LARGE SCALE GENOMIC DNA]</scope>
    <source>
        <strain evidence="5 6">WCA-389-WT-23D1</strain>
    </source>
</reference>
<proteinExistence type="predicted"/>